<name>A0ABM7NQX1_9VIRU</name>
<dbReference type="InterPro" id="IPR043919">
    <property type="entry name" value="DUF5758"/>
</dbReference>
<dbReference type="EMBL" id="AP024483">
    <property type="protein sequence ID" value="BCS82496.1"/>
    <property type="molecule type" value="Genomic_DNA"/>
</dbReference>
<proteinExistence type="predicted"/>
<keyword evidence="2" id="KW-1185">Reference proteome</keyword>
<dbReference type="RefSeq" id="YP_010841104.1">
    <property type="nucleotide sequence ID" value="NC_079139.1"/>
</dbReference>
<reference evidence="1 2" key="1">
    <citation type="submission" date="2021-02" db="EMBL/GenBank/DDBJ databases">
        <title>Cotonvirus japonicus, which uses Golgi apparatus of host cells for its virion factory, phylogenetically links tailed tupanvirus and icosahedral mimivirus.</title>
        <authorList>
            <person name="Takahashi H."/>
            <person name="Fukaya S."/>
            <person name="Song C."/>
            <person name="Murata K."/>
            <person name="Takemura M."/>
        </authorList>
    </citation>
    <scope>NUCLEOTIDE SEQUENCE [LARGE SCALE GENOMIC DNA]</scope>
</reference>
<evidence type="ECO:0000313" key="2">
    <source>
        <dbReference type="Proteomes" id="UP001321479"/>
    </source>
</evidence>
<sequence>MENIRHQLDENFRSRFNNKFRFPEGKVRRTIFPTTAYKQLSCKNEYGYYSKGIATLTIPAGSTVVRAINSDGKLRSDEVYVEKIEDLDGNIIDDSYQCVGAVRRKPVYKTGSVIKPSKPLNTNINDICVQGIHFFLSKEKARKY</sequence>
<evidence type="ECO:0000313" key="1">
    <source>
        <dbReference type="EMBL" id="BCS82496.1"/>
    </source>
</evidence>
<protein>
    <submittedName>
        <fullName evidence="1">Uncharacterized protein</fullName>
    </submittedName>
</protein>
<organism evidence="1 2">
    <name type="scientific">Cotonvirus japonicus</name>
    <dbReference type="NCBI Taxonomy" id="2811091"/>
    <lineage>
        <taxon>Viruses</taxon>
        <taxon>Varidnaviria</taxon>
        <taxon>Bamfordvirae</taxon>
        <taxon>Nucleocytoviricota</taxon>
        <taxon>Megaviricetes</taxon>
        <taxon>Imitervirales</taxon>
        <taxon>Mimiviridae</taxon>
        <taxon>Megamimivirinae</taxon>
        <taxon>Cotonvirus</taxon>
        <taxon>Cotonvirus japonicum</taxon>
    </lineage>
</organism>
<dbReference type="Pfam" id="PF19062">
    <property type="entry name" value="DUF5758"/>
    <property type="match status" value="1"/>
</dbReference>
<accession>A0ABM7NQX1</accession>
<dbReference type="Proteomes" id="UP001321479">
    <property type="component" value="Segment"/>
</dbReference>
<dbReference type="GeneID" id="80557701"/>